<organism evidence="1 2">
    <name type="scientific">Arthrobacter psychrochitiniphilus</name>
    <dbReference type="NCBI Taxonomy" id="291045"/>
    <lineage>
        <taxon>Bacteria</taxon>
        <taxon>Bacillati</taxon>
        <taxon>Actinomycetota</taxon>
        <taxon>Actinomycetes</taxon>
        <taxon>Micrococcales</taxon>
        <taxon>Micrococcaceae</taxon>
        <taxon>Arthrobacter</taxon>
    </lineage>
</organism>
<proteinExistence type="predicted"/>
<reference evidence="1 2" key="1">
    <citation type="submission" date="2018-05" db="EMBL/GenBank/DDBJ databases">
        <title>Genetic diversity of glacier-inhabiting Cryobacterium bacteria in China and description of Cryobacterium mengkeensis sp. nov. and Arthrobacter glacialis sp. nov.</title>
        <authorList>
            <person name="Liu Q."/>
            <person name="Xin Y.-H."/>
        </authorList>
    </citation>
    <scope>NUCLEOTIDE SEQUENCE [LARGE SCALE GENOMIC DNA]</scope>
    <source>
        <strain evidence="1 2">GP3</strain>
    </source>
</reference>
<accession>A0A2V3DWY0</accession>
<dbReference type="RefSeq" id="WP_110104369.1">
    <property type="nucleotide sequence ID" value="NZ_JACBZZ010000001.1"/>
</dbReference>
<dbReference type="AlphaFoldDB" id="A0A2V3DWY0"/>
<evidence type="ECO:0000313" key="1">
    <source>
        <dbReference type="EMBL" id="PXA69082.1"/>
    </source>
</evidence>
<comment type="caution">
    <text evidence="1">The sequence shown here is derived from an EMBL/GenBank/DDBJ whole genome shotgun (WGS) entry which is preliminary data.</text>
</comment>
<sequence length="134" mass="14423">MTLDGWIIAGMVVGIASTVVCLVAAIMKKKPNDVTLLSLAAVELFIVVYAIASGVRLLGAESLAGEAWEFWGYMFTAAMLPVAGFYWAMMERTHWSNYVMSAVGITVVVMLARMAQIWYGMATPVSALQPGIGL</sequence>
<gene>
    <name evidence="1" type="ORF">CVS29_00400</name>
</gene>
<keyword evidence="2" id="KW-1185">Reference proteome</keyword>
<name>A0A2V3DWY0_9MICC</name>
<protein>
    <submittedName>
        <fullName evidence="1">Uncharacterized protein</fullName>
    </submittedName>
</protein>
<dbReference type="OrthoDB" id="5197832at2"/>
<dbReference type="Proteomes" id="UP000246303">
    <property type="component" value="Unassembled WGS sequence"/>
</dbReference>
<evidence type="ECO:0000313" key="2">
    <source>
        <dbReference type="Proteomes" id="UP000246303"/>
    </source>
</evidence>
<dbReference type="EMBL" id="QHLZ01000001">
    <property type="protein sequence ID" value="PXA69082.1"/>
    <property type="molecule type" value="Genomic_DNA"/>
</dbReference>